<dbReference type="Pfam" id="PF00107">
    <property type="entry name" value="ADH_zinc_N"/>
    <property type="match status" value="1"/>
</dbReference>
<dbReference type="EMBL" id="AMCV02000031">
    <property type="protein sequence ID" value="TDZ17334.1"/>
    <property type="molecule type" value="Genomic_DNA"/>
</dbReference>
<dbReference type="InterPro" id="IPR003953">
    <property type="entry name" value="FAD-dep_OxRdtase_2_FAD-bd"/>
</dbReference>
<protein>
    <submittedName>
        <fullName evidence="4">KsdD-like steroid dehydrogenase</fullName>
    </submittedName>
</protein>
<dbReference type="Gene3D" id="3.50.50.60">
    <property type="entry name" value="FAD/NAD(P)-binding domain"/>
    <property type="match status" value="2"/>
</dbReference>
<dbReference type="GO" id="GO:0016627">
    <property type="term" value="F:oxidoreductase activity, acting on the CH-CH group of donors"/>
    <property type="evidence" value="ECO:0007669"/>
    <property type="project" value="InterPro"/>
</dbReference>
<gene>
    <name evidence="4" type="ORF">Cob_v009963</name>
</gene>
<organism evidence="4 5">
    <name type="scientific">Colletotrichum orbiculare (strain 104-T / ATCC 96160 / CBS 514.97 / LARS 414 / MAFF 240422)</name>
    <name type="common">Cucumber anthracnose fungus</name>
    <name type="synonym">Colletotrichum lagenarium</name>
    <dbReference type="NCBI Taxonomy" id="1213857"/>
    <lineage>
        <taxon>Eukaryota</taxon>
        <taxon>Fungi</taxon>
        <taxon>Dikarya</taxon>
        <taxon>Ascomycota</taxon>
        <taxon>Pezizomycotina</taxon>
        <taxon>Sordariomycetes</taxon>
        <taxon>Hypocreomycetidae</taxon>
        <taxon>Glomerellales</taxon>
        <taxon>Glomerellaceae</taxon>
        <taxon>Colletotrichum</taxon>
        <taxon>Colletotrichum orbiculare species complex</taxon>
    </lineage>
</organism>
<dbReference type="SUPFAM" id="SSF50129">
    <property type="entry name" value="GroES-like"/>
    <property type="match status" value="1"/>
</dbReference>
<dbReference type="NCBIfam" id="NF009472">
    <property type="entry name" value="PRK12834.1"/>
    <property type="match status" value="1"/>
</dbReference>
<dbReference type="OrthoDB" id="3345469at2759"/>
<dbReference type="SMART" id="SM00829">
    <property type="entry name" value="PKS_ER"/>
    <property type="match status" value="1"/>
</dbReference>
<dbReference type="SUPFAM" id="SSF51735">
    <property type="entry name" value="NAD(P)-binding Rossmann-fold domains"/>
    <property type="match status" value="1"/>
</dbReference>
<reference evidence="5" key="1">
    <citation type="journal article" date="2013" name="New Phytol.">
        <title>Comparative genomic and transcriptomic analyses reveal the hemibiotrophic stage shift of Colletotrichum fungi.</title>
        <authorList>
            <person name="Gan P."/>
            <person name="Ikeda K."/>
            <person name="Irieda H."/>
            <person name="Narusaka M."/>
            <person name="O'Connell R.J."/>
            <person name="Narusaka Y."/>
            <person name="Takano Y."/>
            <person name="Kubo Y."/>
            <person name="Shirasu K."/>
        </authorList>
    </citation>
    <scope>NUCLEOTIDE SEQUENCE [LARGE SCALE GENOMIC DNA]</scope>
    <source>
        <strain evidence="5">104-T / ATCC 96160 / CBS 514.97 / LARS 414 / MAFF 240422</strain>
    </source>
</reference>
<dbReference type="InterPro" id="IPR011032">
    <property type="entry name" value="GroES-like_sf"/>
</dbReference>
<evidence type="ECO:0000313" key="5">
    <source>
        <dbReference type="Proteomes" id="UP000014480"/>
    </source>
</evidence>
<dbReference type="InterPro" id="IPR013154">
    <property type="entry name" value="ADH-like_N"/>
</dbReference>
<dbReference type="InterPro" id="IPR014614">
    <property type="entry name" value="KsdD_DH"/>
</dbReference>
<proteinExistence type="predicted"/>
<evidence type="ECO:0000313" key="4">
    <source>
        <dbReference type="EMBL" id="TDZ17334.1"/>
    </source>
</evidence>
<keyword evidence="5" id="KW-1185">Reference proteome</keyword>
<dbReference type="InterPro" id="IPR036291">
    <property type="entry name" value="NAD(P)-bd_dom_sf"/>
</dbReference>
<sequence length="1060" mass="114594">MSNDEIKRWQTRQDGLDKLFLSKGPLPSPGPNEVLVRINAVSLNFRDTEVAMGHYSHHKSINPGDAEPLVPASDMCGAVTAVGPGVGEWQVGDRVVSIFNQSHLEGQIKAADMKSGLGFPLEGVLQEYRVFPAAGLVRAPKHLSDEEAACLPIAAVTAWMAINQFRPLGQPGGADEVVVCQGTGGVAISGLQIAKAAGAKVIITSSSDSKLEKARALGADHTVNYRTTPNWDEKVNEVTNGEGADIILETGGAKTLRRSFEAIGFGGTIACIGYLSGKVDDEEDRTNVNLLALRKTVTLKGLINGPRERFEEMVGFYEDKGIKPVVDRVFPFDKADEALKYLYSGGHFGKVVLALFALSCCCHLASRPSEVLADIVLTLWHVGPVSKYPHPRQFPAPGTPSVASHPNQSILDRREVTSRARAAIMAPRLLALPQTPSQTLVALASLGASAWLLKLIVRHILLRSPANRSRKSPSSSGPHFAAMSADKKRALQDRPVLIVGGGLAGLVAAFELSERGVPTIVIDQENDQNLGGQAFWSLGGIFCVDSVEQRRMGIKDSRELAMRDWFGSAAFDREREDTWPRRWAEAFVNFAADEMEAYVKARGMGFLFNVGWAERGCGRAEGHGNSVPRFHVTWGTGPEVVRVFAEPVKRAAENGVVQFRFRHRVDEIITDETGRAVGVRGKILAPDDSARGVKSSREVVSDFEILGSAVAITSGGIGGNVEAVKKAWPVDRLGPKVPETFVVGVPAHVDGRMIGIAEEVGANVINRDRMWHYTEGLENWNPIWPNHGIRVLPAPSSLWLDATGKRLPPFLFPGADTLATLKHICGTGYDYSWFILDQSIIAREFALSGSEQNPDVTGKSVWKLLTRVFGKRGTVPVQNFQKHGRDFVVRDNLADLVQGMNELQRERGGPVLDLDDVRETIELRDGQFDNAYSKDAQAMLINNGRAYWADSRSRIAPPHKLLDAAHGPLIAVRMNLLTRKTLGGIETNLESNVMKADGQKFAGLYAAGEAAGFGGGGVHGYNSLEGTFLGGCIFSGRAAGRGIADELLGPAEAKGAKANL</sequence>
<evidence type="ECO:0000259" key="3">
    <source>
        <dbReference type="SMART" id="SM00829"/>
    </source>
</evidence>
<dbReference type="InterPro" id="IPR036188">
    <property type="entry name" value="FAD/NAD-bd_sf"/>
</dbReference>
<evidence type="ECO:0000256" key="2">
    <source>
        <dbReference type="ARBA" id="ARBA00023002"/>
    </source>
</evidence>
<dbReference type="Gene3D" id="3.90.180.10">
    <property type="entry name" value="Medium-chain alcohol dehydrogenases, catalytic domain"/>
    <property type="match status" value="1"/>
</dbReference>
<dbReference type="Pfam" id="PF00890">
    <property type="entry name" value="FAD_binding_2"/>
    <property type="match status" value="1"/>
</dbReference>
<dbReference type="PANTHER" id="PTHR43260:SF1">
    <property type="entry name" value="KSDD-LIKE STEROID DEHYDROGENASE RV0785"/>
    <property type="match status" value="1"/>
</dbReference>
<dbReference type="Proteomes" id="UP000014480">
    <property type="component" value="Unassembled WGS sequence"/>
</dbReference>
<dbReference type="InterPro" id="IPR013149">
    <property type="entry name" value="ADH-like_C"/>
</dbReference>
<keyword evidence="1" id="KW-0285">Flavoprotein</keyword>
<comment type="caution">
    <text evidence="4">The sequence shown here is derived from an EMBL/GenBank/DDBJ whole genome shotgun (WGS) entry which is preliminary data.</text>
</comment>
<evidence type="ECO:0000256" key="1">
    <source>
        <dbReference type="ARBA" id="ARBA00022630"/>
    </source>
</evidence>
<dbReference type="InterPro" id="IPR020843">
    <property type="entry name" value="ER"/>
</dbReference>
<feature type="domain" description="Enoyl reductase (ER)" evidence="3">
    <location>
        <begin position="15"/>
        <end position="353"/>
    </location>
</feature>
<dbReference type="Gene3D" id="3.40.50.720">
    <property type="entry name" value="NAD(P)-binding Rossmann-like Domain"/>
    <property type="match status" value="1"/>
</dbReference>
<dbReference type="SUPFAM" id="SSF51905">
    <property type="entry name" value="FAD/NAD(P)-binding domain"/>
    <property type="match status" value="1"/>
</dbReference>
<keyword evidence="2" id="KW-0560">Oxidoreductase</keyword>
<name>A0A484FIC8_COLOR</name>
<dbReference type="PRINTS" id="PR00420">
    <property type="entry name" value="RNGMNOXGNASE"/>
</dbReference>
<dbReference type="AlphaFoldDB" id="A0A484FIC8"/>
<accession>A0A484FIC8</accession>
<dbReference type="STRING" id="1213857.A0A484FIC8"/>
<reference evidence="5" key="2">
    <citation type="journal article" date="2019" name="Mol. Plant Microbe Interact.">
        <title>Genome sequence resources for four phytopathogenic fungi from the Colletotrichum orbiculare species complex.</title>
        <authorList>
            <person name="Gan P."/>
            <person name="Tsushima A."/>
            <person name="Narusaka M."/>
            <person name="Narusaka Y."/>
            <person name="Takano Y."/>
            <person name="Kubo Y."/>
            <person name="Shirasu K."/>
        </authorList>
    </citation>
    <scope>GENOME REANNOTATION</scope>
    <source>
        <strain evidence="5">104-T / ATCC 96160 / CBS 514.97 / LARS 414 / MAFF 240422</strain>
    </source>
</reference>
<dbReference type="PANTHER" id="PTHR43260">
    <property type="entry name" value="3-KETOSTEROID-DELTA-1-DEHYDROGENASE"/>
    <property type="match status" value="1"/>
</dbReference>
<dbReference type="Pfam" id="PF08240">
    <property type="entry name" value="ADH_N"/>
    <property type="match status" value="1"/>
</dbReference>
<dbReference type="CDD" id="cd08276">
    <property type="entry name" value="MDR7"/>
    <property type="match status" value="1"/>
</dbReference>